<dbReference type="SUPFAM" id="SSF142984">
    <property type="entry name" value="Nqo1 middle domain-like"/>
    <property type="match status" value="1"/>
</dbReference>
<evidence type="ECO:0000259" key="6">
    <source>
        <dbReference type="SMART" id="SM00928"/>
    </source>
</evidence>
<comment type="similarity">
    <text evidence="1">Belongs to the complex I 51 kDa subunit family.</text>
</comment>
<protein>
    <submittedName>
        <fullName evidence="7">HoxF-like protein</fullName>
    </submittedName>
</protein>
<sequence length="578" mass="62132">MVDTAPASALPRLTSKEEFLSFQTRAIDSWTRLWDGTDTVVSVGVGSSSIAKGALEVLAACHAELDSSAVVREVSGNGAFWMEPWIEIKRPSQSPVVYGPVTPADVPAVLAGARDDLAVGVRSPESFGDIPSLSSHPFFKDQMQLISRNAGVIQPDSIEDAIARGAYAGYFKVLFEMSQEEAIAEVTAAQVRGRGGGGFPAGVKWESGRKARVTPKFVVCNSHEGEPNVYKDRHLHECDPHRILEGILIACISCGAERGYNYIGGEYPLAIRRFRKAVADAERLGLIGKNILGTGKNVAFRVRTGGGAYICGEASALMFSVMGVRGQPRTKPPRSVEEGLWKRPTIANNTETLANIPDVIVNGGEWFAGIGTENSKGTKLMTVQGPMYRHGVVEVEMGMTLRTLLNDVYGGMRDGFTFKGVQTGGVSAGPMKEEHLDIPVDFDSLSDVGGMLGSGGWVIFDESVCAVDFARYLTAFNRYESCSKCVPCRLGNPALVEILDRIRLGRGSLDDLALIQRTSKHIIELSLCGLGQVAPVPLIGMIEHYEEEFRQHIVDGVCKAGTCPIASPARPVLASAAD</sequence>
<dbReference type="InterPro" id="IPR011538">
    <property type="entry name" value="Nuo51_FMN-bd"/>
</dbReference>
<dbReference type="SUPFAM" id="SSF140490">
    <property type="entry name" value="Nqo1C-terminal domain-like"/>
    <property type="match status" value="1"/>
</dbReference>
<reference evidence="7" key="1">
    <citation type="submission" date="2020-02" db="EMBL/GenBank/DDBJ databases">
        <authorList>
            <person name="Meier V. D."/>
        </authorList>
    </citation>
    <scope>NUCLEOTIDE SEQUENCE</scope>
    <source>
        <strain evidence="7">AVDCRST_MAG43</strain>
    </source>
</reference>
<name>A0A6J4U8T0_9BACT</name>
<dbReference type="AlphaFoldDB" id="A0A6J4U8T0"/>
<dbReference type="InterPro" id="IPR037225">
    <property type="entry name" value="Nuo51_FMN-bd_sf"/>
</dbReference>
<dbReference type="SMART" id="SM00928">
    <property type="entry name" value="NADH_4Fe-4S"/>
    <property type="match status" value="1"/>
</dbReference>
<keyword evidence="2" id="KW-0004">4Fe-4S</keyword>
<dbReference type="Pfam" id="PF01512">
    <property type="entry name" value="Complex1_51K"/>
    <property type="match status" value="1"/>
</dbReference>
<keyword evidence="5" id="KW-0411">Iron-sulfur</keyword>
<dbReference type="InterPro" id="IPR037207">
    <property type="entry name" value="Nuop51_4Fe4S-bd_sf"/>
</dbReference>
<dbReference type="Gene3D" id="3.40.50.11540">
    <property type="entry name" value="NADH-ubiquinone oxidoreductase 51kDa subunit"/>
    <property type="match status" value="1"/>
</dbReference>
<dbReference type="PANTHER" id="PTHR43578:SF3">
    <property type="entry name" value="NADH-QUINONE OXIDOREDUCTASE SUBUNIT F"/>
    <property type="match status" value="1"/>
</dbReference>
<dbReference type="Gene3D" id="3.10.20.600">
    <property type="match status" value="1"/>
</dbReference>
<dbReference type="GO" id="GO:0051539">
    <property type="term" value="F:4 iron, 4 sulfur cluster binding"/>
    <property type="evidence" value="ECO:0007669"/>
    <property type="project" value="UniProtKB-KW"/>
</dbReference>
<keyword evidence="4" id="KW-0408">Iron</keyword>
<evidence type="ECO:0000256" key="4">
    <source>
        <dbReference type="ARBA" id="ARBA00023004"/>
    </source>
</evidence>
<gene>
    <name evidence="7" type="ORF">AVDCRST_MAG43-167</name>
</gene>
<evidence type="ECO:0000256" key="3">
    <source>
        <dbReference type="ARBA" id="ARBA00022723"/>
    </source>
</evidence>
<evidence type="ECO:0000313" key="7">
    <source>
        <dbReference type="EMBL" id="CAA9541247.1"/>
    </source>
</evidence>
<evidence type="ECO:0000256" key="1">
    <source>
        <dbReference type="ARBA" id="ARBA00007523"/>
    </source>
</evidence>
<dbReference type="Gene3D" id="6.10.250.1450">
    <property type="match status" value="1"/>
</dbReference>
<keyword evidence="3" id="KW-0479">Metal-binding</keyword>
<feature type="domain" description="NADH-ubiquinone oxidoreductase 51kDa subunit iron-sulphur binding" evidence="6">
    <location>
        <begin position="467"/>
        <end position="512"/>
    </location>
</feature>
<dbReference type="InterPro" id="IPR019575">
    <property type="entry name" value="Nuop51_4Fe4S-bd"/>
</dbReference>
<dbReference type="Pfam" id="PF10589">
    <property type="entry name" value="NADH_4Fe-4S"/>
    <property type="match status" value="1"/>
</dbReference>
<evidence type="ECO:0000256" key="5">
    <source>
        <dbReference type="ARBA" id="ARBA00023014"/>
    </source>
</evidence>
<dbReference type="GO" id="GO:0046872">
    <property type="term" value="F:metal ion binding"/>
    <property type="evidence" value="ECO:0007669"/>
    <property type="project" value="UniProtKB-KW"/>
</dbReference>
<dbReference type="Gene3D" id="1.20.1440.230">
    <property type="entry name" value="NADH-ubiquinone oxidoreductase 51kDa subunit, iron-sulphur binding domain"/>
    <property type="match status" value="1"/>
</dbReference>
<proteinExistence type="inferred from homology"/>
<evidence type="ECO:0000256" key="2">
    <source>
        <dbReference type="ARBA" id="ARBA00022485"/>
    </source>
</evidence>
<dbReference type="PANTHER" id="PTHR43578">
    <property type="entry name" value="NADH-QUINONE OXIDOREDUCTASE SUBUNIT F"/>
    <property type="match status" value="1"/>
</dbReference>
<dbReference type="SUPFAM" id="SSF142019">
    <property type="entry name" value="Nqo1 FMN-binding domain-like"/>
    <property type="match status" value="1"/>
</dbReference>
<organism evidence="7">
    <name type="scientific">uncultured Thermomicrobiales bacterium</name>
    <dbReference type="NCBI Taxonomy" id="1645740"/>
    <lineage>
        <taxon>Bacteria</taxon>
        <taxon>Pseudomonadati</taxon>
        <taxon>Thermomicrobiota</taxon>
        <taxon>Thermomicrobia</taxon>
        <taxon>Thermomicrobiales</taxon>
        <taxon>environmental samples</taxon>
    </lineage>
</organism>
<dbReference type="EMBL" id="CADCWI010000010">
    <property type="protein sequence ID" value="CAA9541247.1"/>
    <property type="molecule type" value="Genomic_DNA"/>
</dbReference>
<accession>A0A6J4U8T0</accession>